<evidence type="ECO:0000256" key="3">
    <source>
        <dbReference type="ARBA" id="ARBA00022475"/>
    </source>
</evidence>
<keyword evidence="6 7" id="KW-0472">Membrane</keyword>
<evidence type="ECO:0000256" key="4">
    <source>
        <dbReference type="ARBA" id="ARBA00022692"/>
    </source>
</evidence>
<dbReference type="SUPFAM" id="SSF161098">
    <property type="entry name" value="MetI-like"/>
    <property type="match status" value="1"/>
</dbReference>
<name>A0A5J5E339_9BIFI</name>
<dbReference type="InterPro" id="IPR025966">
    <property type="entry name" value="OppC_N"/>
</dbReference>
<dbReference type="Proteomes" id="UP000326251">
    <property type="component" value="Unassembled WGS sequence"/>
</dbReference>
<keyword evidence="4 7" id="KW-0812">Transmembrane</keyword>
<feature type="transmembrane region" description="Helical" evidence="7">
    <location>
        <begin position="185"/>
        <end position="207"/>
    </location>
</feature>
<sequence>MTMRMPTSEPSHVQSIQTPSERSAMLFGQNATSSSPSPERARQHRQSRPVAVEHNSDSQVPQRGSKQPQNVLSHYSLRLRVLEHRLPHTLIAGLALLAAIVLAAIIIPAVSPYDPTAEDIPSMLQPPSFAHPFGTDQLGRDLLVRVAAAGRVDLALMVGVELLPFLIGTCAGLVAGYYGGWPDRIITLLSDALIAFPFYLLVAVVAFVTGTGITGIFLTFLIMGWIIFARTVKGATASLAGAEWVDSARVMGFSDVSILFRQLLPNVLSQAVIVLVSDMVALLVAIVTLGYLGLGVRPPTPDWGTMIADGQSFLATRWWVSTLPGAAVVLVGIALALIGDGLNDMRRQV</sequence>
<dbReference type="CDD" id="cd06261">
    <property type="entry name" value="TM_PBP2"/>
    <property type="match status" value="1"/>
</dbReference>
<dbReference type="InterPro" id="IPR050366">
    <property type="entry name" value="BP-dependent_transpt_permease"/>
</dbReference>
<dbReference type="InterPro" id="IPR035906">
    <property type="entry name" value="MetI-like_sf"/>
</dbReference>
<dbReference type="PANTHER" id="PTHR43386">
    <property type="entry name" value="OLIGOPEPTIDE TRANSPORT SYSTEM PERMEASE PROTEIN APPC"/>
    <property type="match status" value="1"/>
</dbReference>
<feature type="transmembrane region" description="Helical" evidence="7">
    <location>
        <begin position="318"/>
        <end position="338"/>
    </location>
</feature>
<dbReference type="Pfam" id="PF00528">
    <property type="entry name" value="BPD_transp_1"/>
    <property type="match status" value="1"/>
</dbReference>
<gene>
    <name evidence="10" type="ORF">EMO92_10355</name>
</gene>
<accession>A0A5J5E339</accession>
<comment type="similarity">
    <text evidence="7">Belongs to the binding-protein-dependent transport system permease family.</text>
</comment>
<dbReference type="EMBL" id="RZUG01000027">
    <property type="protein sequence ID" value="KAA8823210.1"/>
    <property type="molecule type" value="Genomic_DNA"/>
</dbReference>
<dbReference type="PANTHER" id="PTHR43386:SF1">
    <property type="entry name" value="D,D-DIPEPTIDE TRANSPORT SYSTEM PERMEASE PROTEIN DDPC-RELATED"/>
    <property type="match status" value="1"/>
</dbReference>
<dbReference type="Gene3D" id="1.10.3720.10">
    <property type="entry name" value="MetI-like"/>
    <property type="match status" value="1"/>
</dbReference>
<comment type="caution">
    <text evidence="10">The sequence shown here is derived from an EMBL/GenBank/DDBJ whole genome shotgun (WGS) entry which is preliminary data.</text>
</comment>
<feature type="transmembrane region" description="Helical" evidence="7">
    <location>
        <begin position="154"/>
        <end position="178"/>
    </location>
</feature>
<evidence type="ECO:0000313" key="10">
    <source>
        <dbReference type="EMBL" id="KAA8823210.1"/>
    </source>
</evidence>
<dbReference type="InterPro" id="IPR000515">
    <property type="entry name" value="MetI-like"/>
</dbReference>
<dbReference type="GO" id="GO:0055085">
    <property type="term" value="P:transmembrane transport"/>
    <property type="evidence" value="ECO:0007669"/>
    <property type="project" value="InterPro"/>
</dbReference>
<feature type="compositionally biased region" description="Polar residues" evidence="8">
    <location>
        <begin position="8"/>
        <end position="21"/>
    </location>
</feature>
<dbReference type="Pfam" id="PF12911">
    <property type="entry name" value="OppC_N"/>
    <property type="match status" value="1"/>
</dbReference>
<proteinExistence type="inferred from homology"/>
<feature type="transmembrane region" description="Helical" evidence="7">
    <location>
        <begin position="213"/>
        <end position="232"/>
    </location>
</feature>
<evidence type="ECO:0000256" key="1">
    <source>
        <dbReference type="ARBA" id="ARBA00004651"/>
    </source>
</evidence>
<feature type="compositionally biased region" description="Polar residues" evidence="8">
    <location>
        <begin position="57"/>
        <end position="69"/>
    </location>
</feature>
<feature type="domain" description="ABC transmembrane type-1" evidence="9">
    <location>
        <begin position="150"/>
        <end position="339"/>
    </location>
</feature>
<dbReference type="PROSITE" id="PS50928">
    <property type="entry name" value="ABC_TM1"/>
    <property type="match status" value="1"/>
</dbReference>
<dbReference type="AlphaFoldDB" id="A0A5J5E339"/>
<feature type="transmembrane region" description="Helical" evidence="7">
    <location>
        <begin position="271"/>
        <end position="294"/>
    </location>
</feature>
<evidence type="ECO:0000256" key="8">
    <source>
        <dbReference type="SAM" id="MobiDB-lite"/>
    </source>
</evidence>
<keyword evidence="3" id="KW-1003">Cell membrane</keyword>
<comment type="subcellular location">
    <subcellularLocation>
        <location evidence="1 7">Cell membrane</location>
        <topology evidence="1 7">Multi-pass membrane protein</topology>
    </subcellularLocation>
</comment>
<evidence type="ECO:0000259" key="9">
    <source>
        <dbReference type="PROSITE" id="PS50928"/>
    </source>
</evidence>
<feature type="region of interest" description="Disordered" evidence="8">
    <location>
        <begin position="1"/>
        <end position="69"/>
    </location>
</feature>
<protein>
    <submittedName>
        <fullName evidence="10">ABC transporter permease</fullName>
    </submittedName>
</protein>
<evidence type="ECO:0000256" key="2">
    <source>
        <dbReference type="ARBA" id="ARBA00022448"/>
    </source>
</evidence>
<dbReference type="GO" id="GO:0005886">
    <property type="term" value="C:plasma membrane"/>
    <property type="evidence" value="ECO:0007669"/>
    <property type="project" value="UniProtKB-SubCell"/>
</dbReference>
<organism evidence="10 11">
    <name type="scientific">Bifidobacterium reuteri</name>
    <dbReference type="NCBI Taxonomy" id="983706"/>
    <lineage>
        <taxon>Bacteria</taxon>
        <taxon>Bacillati</taxon>
        <taxon>Actinomycetota</taxon>
        <taxon>Actinomycetes</taxon>
        <taxon>Bifidobacteriales</taxon>
        <taxon>Bifidobacteriaceae</taxon>
        <taxon>Bifidobacterium</taxon>
    </lineage>
</organism>
<keyword evidence="5 7" id="KW-1133">Transmembrane helix</keyword>
<evidence type="ECO:0000256" key="7">
    <source>
        <dbReference type="RuleBase" id="RU363032"/>
    </source>
</evidence>
<evidence type="ECO:0000256" key="5">
    <source>
        <dbReference type="ARBA" id="ARBA00022989"/>
    </source>
</evidence>
<keyword evidence="2 7" id="KW-0813">Transport</keyword>
<evidence type="ECO:0000256" key="6">
    <source>
        <dbReference type="ARBA" id="ARBA00023136"/>
    </source>
</evidence>
<evidence type="ECO:0000313" key="11">
    <source>
        <dbReference type="Proteomes" id="UP000326251"/>
    </source>
</evidence>
<feature type="transmembrane region" description="Helical" evidence="7">
    <location>
        <begin position="90"/>
        <end position="110"/>
    </location>
</feature>
<reference evidence="10 11" key="1">
    <citation type="journal article" date="2019" name="Syst. Appl. Microbiol.">
        <title>Characterization of Bifidobacterium species in feaces of the Egyptian fruit bat: Description of B. vespertilionis sp. nov. and B. rousetti sp. nov.</title>
        <authorList>
            <person name="Modesto M."/>
            <person name="Satti M."/>
            <person name="Watanabe K."/>
            <person name="Puglisi E."/>
            <person name="Morelli L."/>
            <person name="Huang C.-H."/>
            <person name="Liou J.-S."/>
            <person name="Miyashita M."/>
            <person name="Tamura T."/>
            <person name="Saito S."/>
            <person name="Mori K."/>
            <person name="Huang L."/>
            <person name="Sciavilla P."/>
            <person name="Sandri C."/>
            <person name="Spiezio C."/>
            <person name="Vitali F."/>
            <person name="Cavalieri D."/>
            <person name="Perpetuini G."/>
            <person name="Tofalo R."/>
            <person name="Bonetti A."/>
            <person name="Arita M."/>
            <person name="Mattarelli P."/>
        </authorList>
    </citation>
    <scope>NUCLEOTIDE SEQUENCE [LARGE SCALE GENOMIC DNA]</scope>
    <source>
        <strain evidence="10 11">RST19</strain>
    </source>
</reference>